<feature type="signal peptide" evidence="1">
    <location>
        <begin position="1"/>
        <end position="25"/>
    </location>
</feature>
<dbReference type="EMBL" id="JBEAFC010000003">
    <property type="protein sequence ID" value="KAL1563885.1"/>
    <property type="molecule type" value="Genomic_DNA"/>
</dbReference>
<reference evidence="2 3" key="1">
    <citation type="submission" date="2024-06" db="EMBL/GenBank/DDBJ databases">
        <title>A chromosome level genome sequence of Diviner's sage (Salvia divinorum).</title>
        <authorList>
            <person name="Ford S.A."/>
            <person name="Ro D.-K."/>
            <person name="Ness R.W."/>
            <person name="Phillips M.A."/>
        </authorList>
    </citation>
    <scope>NUCLEOTIDE SEQUENCE [LARGE SCALE GENOMIC DNA]</scope>
    <source>
        <strain evidence="2">SAF-2024a</strain>
        <tissue evidence="2">Leaf</tissue>
    </source>
</reference>
<organism evidence="2 3">
    <name type="scientific">Salvia divinorum</name>
    <name type="common">Maria pastora</name>
    <name type="synonym">Diviner's sage</name>
    <dbReference type="NCBI Taxonomy" id="28513"/>
    <lineage>
        <taxon>Eukaryota</taxon>
        <taxon>Viridiplantae</taxon>
        <taxon>Streptophyta</taxon>
        <taxon>Embryophyta</taxon>
        <taxon>Tracheophyta</taxon>
        <taxon>Spermatophyta</taxon>
        <taxon>Magnoliopsida</taxon>
        <taxon>eudicotyledons</taxon>
        <taxon>Gunneridae</taxon>
        <taxon>Pentapetalae</taxon>
        <taxon>asterids</taxon>
        <taxon>lamiids</taxon>
        <taxon>Lamiales</taxon>
        <taxon>Lamiaceae</taxon>
        <taxon>Nepetoideae</taxon>
        <taxon>Mentheae</taxon>
        <taxon>Salviinae</taxon>
        <taxon>Salvia</taxon>
        <taxon>Salvia subgen. Calosphace</taxon>
    </lineage>
</organism>
<sequence length="66" mass="7066">MGSPVRDAGWSRLSLLLSLFPLSLSAGLCHASLSRRSPPRFTGPTTPLLCRACQHESCAAPSRMRG</sequence>
<gene>
    <name evidence="2" type="ORF">AAHA92_06304</name>
</gene>
<dbReference type="AlphaFoldDB" id="A0ABD1I6B9"/>
<evidence type="ECO:0000313" key="2">
    <source>
        <dbReference type="EMBL" id="KAL1563885.1"/>
    </source>
</evidence>
<comment type="caution">
    <text evidence="2">The sequence shown here is derived from an EMBL/GenBank/DDBJ whole genome shotgun (WGS) entry which is preliminary data.</text>
</comment>
<protein>
    <recommendedName>
        <fullName evidence="4">Secreted protein</fullName>
    </recommendedName>
</protein>
<keyword evidence="1" id="KW-0732">Signal</keyword>
<feature type="chain" id="PRO_5044775178" description="Secreted protein" evidence="1">
    <location>
        <begin position="26"/>
        <end position="66"/>
    </location>
</feature>
<proteinExistence type="predicted"/>
<accession>A0ABD1I6B9</accession>
<keyword evidence="3" id="KW-1185">Reference proteome</keyword>
<dbReference type="Proteomes" id="UP001567538">
    <property type="component" value="Unassembled WGS sequence"/>
</dbReference>
<evidence type="ECO:0000313" key="3">
    <source>
        <dbReference type="Proteomes" id="UP001567538"/>
    </source>
</evidence>
<evidence type="ECO:0000256" key="1">
    <source>
        <dbReference type="SAM" id="SignalP"/>
    </source>
</evidence>
<name>A0ABD1I6B9_SALDI</name>
<evidence type="ECO:0008006" key="4">
    <source>
        <dbReference type="Google" id="ProtNLM"/>
    </source>
</evidence>